<evidence type="ECO:0000259" key="5">
    <source>
        <dbReference type="Pfam" id="PF10342"/>
    </source>
</evidence>
<accession>A0AAD4QTA2</accession>
<keyword evidence="3" id="KW-0472">Membrane</keyword>
<feature type="signal peptide" evidence="4">
    <location>
        <begin position="1"/>
        <end position="27"/>
    </location>
</feature>
<keyword evidence="3" id="KW-0812">Transmembrane</keyword>
<evidence type="ECO:0000313" key="6">
    <source>
        <dbReference type="EMBL" id="KAI0307424.1"/>
    </source>
</evidence>
<feature type="domain" description="Yeast cell wall synthesis Kre9/Knh1-like N-terminal" evidence="5">
    <location>
        <begin position="49"/>
        <end position="136"/>
    </location>
</feature>
<feature type="compositionally biased region" description="Low complexity" evidence="2">
    <location>
        <begin position="184"/>
        <end position="195"/>
    </location>
</feature>
<dbReference type="EMBL" id="WTXG01000001">
    <property type="protein sequence ID" value="KAI0307424.1"/>
    <property type="molecule type" value="Genomic_DNA"/>
</dbReference>
<dbReference type="AlphaFoldDB" id="A0AAD4QTA2"/>
<keyword evidence="1 4" id="KW-0732">Signal</keyword>
<feature type="transmembrane region" description="Helical" evidence="3">
    <location>
        <begin position="255"/>
        <end position="276"/>
    </location>
</feature>
<feature type="region of interest" description="Disordered" evidence="2">
    <location>
        <begin position="149"/>
        <end position="195"/>
    </location>
</feature>
<feature type="chain" id="PRO_5042143306" description="Yeast cell wall synthesis Kre9/Knh1-like N-terminal domain-containing protein" evidence="4">
    <location>
        <begin position="28"/>
        <end position="483"/>
    </location>
</feature>
<proteinExistence type="predicted"/>
<keyword evidence="3" id="KW-1133">Transmembrane helix</keyword>
<feature type="compositionally biased region" description="Polar residues" evidence="2">
    <location>
        <begin position="158"/>
        <end position="174"/>
    </location>
</feature>
<reference evidence="6" key="1">
    <citation type="journal article" date="2022" name="New Phytol.">
        <title>Evolutionary transition to the ectomycorrhizal habit in the genomes of a hyperdiverse lineage of mushroom-forming fungi.</title>
        <authorList>
            <person name="Looney B."/>
            <person name="Miyauchi S."/>
            <person name="Morin E."/>
            <person name="Drula E."/>
            <person name="Courty P.E."/>
            <person name="Kohler A."/>
            <person name="Kuo A."/>
            <person name="LaButti K."/>
            <person name="Pangilinan J."/>
            <person name="Lipzen A."/>
            <person name="Riley R."/>
            <person name="Andreopoulos W."/>
            <person name="He G."/>
            <person name="Johnson J."/>
            <person name="Nolan M."/>
            <person name="Tritt A."/>
            <person name="Barry K.W."/>
            <person name="Grigoriev I.V."/>
            <person name="Nagy L.G."/>
            <person name="Hibbett D."/>
            <person name="Henrissat B."/>
            <person name="Matheny P.B."/>
            <person name="Labbe J."/>
            <person name="Martin F.M."/>
        </authorList>
    </citation>
    <scope>NUCLEOTIDE SEQUENCE</scope>
    <source>
        <strain evidence="6">BPL690</strain>
    </source>
</reference>
<keyword evidence="7" id="KW-1185">Reference proteome</keyword>
<feature type="compositionally biased region" description="Low complexity" evidence="2">
    <location>
        <begin position="364"/>
        <end position="388"/>
    </location>
</feature>
<evidence type="ECO:0000256" key="2">
    <source>
        <dbReference type="SAM" id="MobiDB-lite"/>
    </source>
</evidence>
<feature type="transmembrane region" description="Helical" evidence="3">
    <location>
        <begin position="213"/>
        <end position="234"/>
    </location>
</feature>
<organism evidence="6 7">
    <name type="scientific">Multifurca ochricompacta</name>
    <dbReference type="NCBI Taxonomy" id="376703"/>
    <lineage>
        <taxon>Eukaryota</taxon>
        <taxon>Fungi</taxon>
        <taxon>Dikarya</taxon>
        <taxon>Basidiomycota</taxon>
        <taxon>Agaricomycotina</taxon>
        <taxon>Agaricomycetes</taxon>
        <taxon>Russulales</taxon>
        <taxon>Russulaceae</taxon>
        <taxon>Multifurca</taxon>
    </lineage>
</organism>
<feature type="region of interest" description="Disordered" evidence="2">
    <location>
        <begin position="441"/>
        <end position="461"/>
    </location>
</feature>
<evidence type="ECO:0000313" key="7">
    <source>
        <dbReference type="Proteomes" id="UP001203297"/>
    </source>
</evidence>
<dbReference type="InterPro" id="IPR018466">
    <property type="entry name" value="Kre9/Knh1-like_N"/>
</dbReference>
<gene>
    <name evidence="6" type="ORF">B0F90DRAFT_1812914</name>
</gene>
<feature type="compositionally biased region" description="Basic and acidic residues" evidence="2">
    <location>
        <begin position="450"/>
        <end position="461"/>
    </location>
</feature>
<feature type="region of interest" description="Disordered" evidence="2">
    <location>
        <begin position="362"/>
        <end position="402"/>
    </location>
</feature>
<sequence>MSYYFHFYLRFLFFLVTFLHLSSFVFARSQSQSQSQTFDSVDVDVDWKSPRMGDRFEPGDTITAKWQVHSKIVSPSFKLCSASDETSGNSCGPTVWSEVKESAGSYFVSLAAPNVTVESAYYLQMKDDFGHTYSSPVFNLTPSFQNQNIPAAIPPNVAPSQSDQAPMSSTSDSAQDPVPESIQPAASVPAPSLPAPSSAAIPPPYSNAAPGPLALAVPLSLAGAIILLAGGLALHHRRKLAAEKERARERLSRSTSDYVLLAWLWTCAALFAHALFRGGDGYYTRSAAAAAAPPPPPLPPHPFAPTPVPIFDAPEPHQRMRQLDSSLREGFFRPRSHLHLHPHPSSSPYRGIFSDVDTIKRGSSRSSINSVGNSNGSGRSRWRSLSISRSRRQKEGVAPLPHRYRTATASPFDRELTSYDSIGDLEHPSFAGDLGFENVPLSPPAPPPLHIREEATEPDDPRIRELRAVYDAVARALGSVRGS</sequence>
<evidence type="ECO:0000256" key="1">
    <source>
        <dbReference type="ARBA" id="ARBA00022729"/>
    </source>
</evidence>
<dbReference type="Proteomes" id="UP001203297">
    <property type="component" value="Unassembled WGS sequence"/>
</dbReference>
<evidence type="ECO:0000256" key="4">
    <source>
        <dbReference type="SAM" id="SignalP"/>
    </source>
</evidence>
<comment type="caution">
    <text evidence="6">The sequence shown here is derived from an EMBL/GenBank/DDBJ whole genome shotgun (WGS) entry which is preliminary data.</text>
</comment>
<evidence type="ECO:0000256" key="3">
    <source>
        <dbReference type="SAM" id="Phobius"/>
    </source>
</evidence>
<protein>
    <recommendedName>
        <fullName evidence="5">Yeast cell wall synthesis Kre9/Knh1-like N-terminal domain-containing protein</fullName>
    </recommendedName>
</protein>
<name>A0AAD4QTA2_9AGAM</name>
<dbReference type="Pfam" id="PF10342">
    <property type="entry name" value="Kre9_KNH"/>
    <property type="match status" value="1"/>
</dbReference>